<dbReference type="RefSeq" id="WP_345627153.1">
    <property type="nucleotide sequence ID" value="NZ_BAABJQ010000003.1"/>
</dbReference>
<feature type="compositionally biased region" description="Low complexity" evidence="3">
    <location>
        <begin position="308"/>
        <end position="326"/>
    </location>
</feature>
<protein>
    <submittedName>
        <fullName evidence="4">DUF881 domain-containing protein</fullName>
    </submittedName>
</protein>
<dbReference type="PANTHER" id="PTHR37313:SF1">
    <property type="entry name" value="UPF0749 PROTEIN RV1823"/>
    <property type="match status" value="1"/>
</dbReference>
<dbReference type="InterPro" id="IPR010273">
    <property type="entry name" value="DUF881"/>
</dbReference>
<feature type="compositionally biased region" description="Gly residues" evidence="3">
    <location>
        <begin position="1"/>
        <end position="32"/>
    </location>
</feature>
<proteinExistence type="inferred from homology"/>
<keyword evidence="5" id="KW-1185">Reference proteome</keyword>
<evidence type="ECO:0000313" key="5">
    <source>
        <dbReference type="Proteomes" id="UP001501570"/>
    </source>
</evidence>
<dbReference type="Pfam" id="PF05949">
    <property type="entry name" value="DUF881"/>
    <property type="match status" value="1"/>
</dbReference>
<evidence type="ECO:0000256" key="1">
    <source>
        <dbReference type="ARBA" id="ARBA00009108"/>
    </source>
</evidence>
<dbReference type="EMBL" id="BAABJQ010000003">
    <property type="protein sequence ID" value="GAA5180768.1"/>
    <property type="molecule type" value="Genomic_DNA"/>
</dbReference>
<dbReference type="Gene3D" id="3.30.70.1880">
    <property type="entry name" value="Protein of unknown function DUF881"/>
    <property type="match status" value="1"/>
</dbReference>
<feature type="compositionally biased region" description="Basic and acidic residues" evidence="3">
    <location>
        <begin position="61"/>
        <end position="73"/>
    </location>
</feature>
<organism evidence="4 5">
    <name type="scientific">Rugosimonospora acidiphila</name>
    <dbReference type="NCBI Taxonomy" id="556531"/>
    <lineage>
        <taxon>Bacteria</taxon>
        <taxon>Bacillati</taxon>
        <taxon>Actinomycetota</taxon>
        <taxon>Actinomycetes</taxon>
        <taxon>Micromonosporales</taxon>
        <taxon>Micromonosporaceae</taxon>
        <taxon>Rugosimonospora</taxon>
    </lineage>
</organism>
<feature type="region of interest" description="Disordered" evidence="3">
    <location>
        <begin position="1"/>
        <end position="77"/>
    </location>
</feature>
<accession>A0ABP9RLZ5</accession>
<reference evidence="5" key="1">
    <citation type="journal article" date="2019" name="Int. J. Syst. Evol. Microbiol.">
        <title>The Global Catalogue of Microorganisms (GCM) 10K type strain sequencing project: providing services to taxonomists for standard genome sequencing and annotation.</title>
        <authorList>
            <consortium name="The Broad Institute Genomics Platform"/>
            <consortium name="The Broad Institute Genome Sequencing Center for Infectious Disease"/>
            <person name="Wu L."/>
            <person name="Ma J."/>
        </authorList>
    </citation>
    <scope>NUCLEOTIDE SEQUENCE [LARGE SCALE GENOMIC DNA]</scope>
    <source>
        <strain evidence="5">JCM 18304</strain>
    </source>
</reference>
<gene>
    <name evidence="4" type="ORF">GCM10023322_13820</name>
</gene>
<keyword evidence="2" id="KW-0175">Coiled coil</keyword>
<dbReference type="Proteomes" id="UP001501570">
    <property type="component" value="Unassembled WGS sequence"/>
</dbReference>
<evidence type="ECO:0000256" key="3">
    <source>
        <dbReference type="SAM" id="MobiDB-lite"/>
    </source>
</evidence>
<comment type="caution">
    <text evidence="4">The sequence shown here is derived from an EMBL/GenBank/DDBJ whole genome shotgun (WGS) entry which is preliminary data.</text>
</comment>
<dbReference type="PANTHER" id="PTHR37313">
    <property type="entry name" value="UPF0749 PROTEIN RV1825"/>
    <property type="match status" value="1"/>
</dbReference>
<feature type="coiled-coil region" evidence="2">
    <location>
        <begin position="119"/>
        <end position="146"/>
    </location>
</feature>
<feature type="region of interest" description="Disordered" evidence="3">
    <location>
        <begin position="306"/>
        <end position="334"/>
    </location>
</feature>
<evidence type="ECO:0000256" key="2">
    <source>
        <dbReference type="SAM" id="Coils"/>
    </source>
</evidence>
<name>A0ABP9RLZ5_9ACTN</name>
<comment type="similarity">
    <text evidence="1">Belongs to the UPF0749 family.</text>
</comment>
<sequence length="334" mass="35030">MSVLGGGGAPSGRGGSQDGGLRDGGPPGGGAGPDAPAQRRYTPDFVTDLFRNPLDPGYAEAARRRAERGEPSRRSRLSARVARTVVLVLAGGLLAVAYHQTVASTPESDQIQSSLVGDVRSRQAETDAMQKQADELRDQVSKLRDDALGDGDSGALQTLEAMTGVIKVRGDGAVVRLTDAPPQIDPVSGQQTENLGKVQDRDLQSVCNELWRDGAEAIAINGERLTATSTVRTAGETILVDFRPITSPYQVVAIGPDDLQKRFDGSSTGELFRELATDYHMQVSVKSQNDLTVAAAADPQLHYAKPLTSATASTPSTAANRTSGSPDPSPSGGR</sequence>
<evidence type="ECO:0000313" key="4">
    <source>
        <dbReference type="EMBL" id="GAA5180768.1"/>
    </source>
</evidence>